<sequence length="292" mass="33193">MSRSVWSLPEVGVTRFNDVQADIDVAVPLERVWEAITDPEQVSRWFGDLHEPLRPGRPNRLDFGDGDFFTLDAPELHRPHMLRFSWRFLGVEAPSLVTWTLREQDGITTVDVHQHGHDLPPTEVAELQEGWRDFLDRLAGYLRHGRPTRYAFRDRIDGSVRLPGSRFQPLHEPDLYRWMPIATDGFTPRWFFIVDSEGPRRFGIARWEVVPGRRATCEIAVPPSGAPTRCVAELETDATGARLRIHHDGWSGLGIPARQALILRRRFTATWLASLDTVLALSAAVPVSKDTP</sequence>
<name>A0A101UTF5_9ACTN</name>
<dbReference type="InterPro" id="IPR013538">
    <property type="entry name" value="ASHA1/2-like_C"/>
</dbReference>
<dbReference type="InterPro" id="IPR023393">
    <property type="entry name" value="START-like_dom_sf"/>
</dbReference>
<dbReference type="Pfam" id="PF08327">
    <property type="entry name" value="AHSA1"/>
    <property type="match status" value="1"/>
</dbReference>
<accession>A0A101UTF5</accession>
<dbReference type="SUPFAM" id="SSF55961">
    <property type="entry name" value="Bet v1-like"/>
    <property type="match status" value="2"/>
</dbReference>
<reference evidence="3 4" key="1">
    <citation type="submission" date="2015-10" db="EMBL/GenBank/DDBJ databases">
        <title>Draft genome sequence of Streptomyces sp. RV15, isolated from a marine sponge.</title>
        <authorList>
            <person name="Ruckert C."/>
            <person name="Abdelmohsen U.R."/>
            <person name="Winkler A."/>
            <person name="Hentschel U."/>
            <person name="Kalinowski J."/>
            <person name="Kampfer P."/>
            <person name="Glaeser S."/>
        </authorList>
    </citation>
    <scope>NUCLEOTIDE SEQUENCE [LARGE SCALE GENOMIC DNA]</scope>
    <source>
        <strain evidence="3 4">RV15</strain>
    </source>
</reference>
<evidence type="ECO:0000256" key="1">
    <source>
        <dbReference type="ARBA" id="ARBA00006817"/>
    </source>
</evidence>
<protein>
    <recommendedName>
        <fullName evidence="2">Activator of Hsp90 ATPase homologue 1/2-like C-terminal domain-containing protein</fullName>
    </recommendedName>
</protein>
<dbReference type="Gene3D" id="3.30.530.20">
    <property type="match status" value="1"/>
</dbReference>
<dbReference type="EMBL" id="LMXB01000087">
    <property type="protein sequence ID" value="KUO16455.1"/>
    <property type="molecule type" value="Genomic_DNA"/>
</dbReference>
<keyword evidence="4" id="KW-1185">Reference proteome</keyword>
<gene>
    <name evidence="3" type="ORF">AQJ91_35700</name>
</gene>
<dbReference type="AlphaFoldDB" id="A0A101UTF5"/>
<proteinExistence type="inferred from homology"/>
<dbReference type="STRING" id="909626.AQJ91_35700"/>
<comment type="similarity">
    <text evidence="1">Belongs to the AHA1 family.</text>
</comment>
<evidence type="ECO:0000259" key="2">
    <source>
        <dbReference type="Pfam" id="PF08327"/>
    </source>
</evidence>
<comment type="caution">
    <text evidence="3">The sequence shown here is derived from an EMBL/GenBank/DDBJ whole genome shotgun (WGS) entry which is preliminary data.</text>
</comment>
<evidence type="ECO:0000313" key="3">
    <source>
        <dbReference type="EMBL" id="KUO16455.1"/>
    </source>
</evidence>
<evidence type="ECO:0000313" key="4">
    <source>
        <dbReference type="Proteomes" id="UP000053260"/>
    </source>
</evidence>
<feature type="domain" description="Activator of Hsp90 ATPase homologue 1/2-like C-terminal" evidence="2">
    <location>
        <begin position="27"/>
        <end position="142"/>
    </location>
</feature>
<dbReference type="CDD" id="cd07814">
    <property type="entry name" value="SRPBCC_CalC_Aha1-like"/>
    <property type="match status" value="1"/>
</dbReference>
<dbReference type="Proteomes" id="UP000053260">
    <property type="component" value="Unassembled WGS sequence"/>
</dbReference>
<organism evidence="3 4">
    <name type="scientific">Streptomyces dysideae</name>
    <dbReference type="NCBI Taxonomy" id="909626"/>
    <lineage>
        <taxon>Bacteria</taxon>
        <taxon>Bacillati</taxon>
        <taxon>Actinomycetota</taxon>
        <taxon>Actinomycetes</taxon>
        <taxon>Kitasatosporales</taxon>
        <taxon>Streptomycetaceae</taxon>
        <taxon>Streptomyces</taxon>
    </lineage>
</organism>